<keyword evidence="3" id="KW-0378">Hydrolase</keyword>
<sequence>MAPITVAAVHAAPEYLDVDRTIEKACGLIIEAGEQGADLIVFPEVFVPGFPYWINCYAPLVQVPMHARYANTSIDMSDAASLRPVQEAARRAETMVVLGINEREGGSLYNAQVFIDERGNIIGRHRKLQLTFAERTLWAQGDGSTLNVFDTKVGRLGGLICWEHTMNLARQALVGLGEQIHASSWPGLSTLAGFSDTFDDQVEAMTRNHALTSQSFVVVAQNPVNQQVLDVLEAALGPQEFLTTGGGWSAIIHPMTPYLAGPHTGLEEKILYATIDLEDITGVKMFVDSNGHYARGDILRLSVDDRAAVSVSRTSGNGVVPMVSGDPDFVE</sequence>
<dbReference type="CDD" id="cd07564">
    <property type="entry name" value="nitrilases_CHs"/>
    <property type="match status" value="1"/>
</dbReference>
<dbReference type="PANTHER" id="PTHR46044">
    <property type="entry name" value="NITRILASE"/>
    <property type="match status" value="1"/>
</dbReference>
<comment type="similarity">
    <text evidence="1">Belongs to the carbon-nitrogen hydrolase superfamily. Nitrilase family.</text>
</comment>
<reference evidence="3 4" key="1">
    <citation type="submission" date="2022-08" db="EMBL/GenBank/DDBJ databases">
        <title>novel species in genus Aeromicrobium.</title>
        <authorList>
            <person name="Ye L."/>
        </authorList>
    </citation>
    <scope>NUCLEOTIDE SEQUENCE [LARGE SCALE GENOMIC DNA]</scope>
    <source>
        <strain evidence="4">zg-Y1379</strain>
    </source>
</reference>
<gene>
    <name evidence="3" type="ORF">NQV15_09355</name>
</gene>
<dbReference type="RefSeq" id="WP_232399554.1">
    <property type="nucleotide sequence ID" value="NZ_CP102173.1"/>
</dbReference>
<protein>
    <submittedName>
        <fullName evidence="3">Carbon-nitrogen hydrolase family protein</fullName>
    </submittedName>
</protein>
<name>A0ABY5M2I7_9ACTN</name>
<dbReference type="InterPro" id="IPR044149">
    <property type="entry name" value="Nitrilases_CHs"/>
</dbReference>
<dbReference type="InterPro" id="IPR003010">
    <property type="entry name" value="C-N_Hydrolase"/>
</dbReference>
<evidence type="ECO:0000256" key="1">
    <source>
        <dbReference type="ARBA" id="ARBA00008129"/>
    </source>
</evidence>
<organism evidence="3 4">
    <name type="scientific">Aeromicrobium wangtongii</name>
    <dbReference type="NCBI Taxonomy" id="2969247"/>
    <lineage>
        <taxon>Bacteria</taxon>
        <taxon>Bacillati</taxon>
        <taxon>Actinomycetota</taxon>
        <taxon>Actinomycetes</taxon>
        <taxon>Propionibacteriales</taxon>
        <taxon>Nocardioidaceae</taxon>
        <taxon>Aeromicrobium</taxon>
    </lineage>
</organism>
<accession>A0ABY5M2I7</accession>
<dbReference type="PANTHER" id="PTHR46044:SF1">
    <property type="entry name" value="CN HYDROLASE DOMAIN-CONTAINING PROTEIN"/>
    <property type="match status" value="1"/>
</dbReference>
<dbReference type="Pfam" id="PF00795">
    <property type="entry name" value="CN_hydrolase"/>
    <property type="match status" value="1"/>
</dbReference>
<evidence type="ECO:0000313" key="4">
    <source>
        <dbReference type="Proteomes" id="UP001316184"/>
    </source>
</evidence>
<dbReference type="Proteomes" id="UP001316184">
    <property type="component" value="Chromosome"/>
</dbReference>
<dbReference type="Gene3D" id="3.60.110.10">
    <property type="entry name" value="Carbon-nitrogen hydrolase"/>
    <property type="match status" value="1"/>
</dbReference>
<dbReference type="EMBL" id="CP102173">
    <property type="protein sequence ID" value="UUP12067.1"/>
    <property type="molecule type" value="Genomic_DNA"/>
</dbReference>
<feature type="domain" description="CN hydrolase" evidence="2">
    <location>
        <begin position="4"/>
        <end position="277"/>
    </location>
</feature>
<dbReference type="GO" id="GO:0016787">
    <property type="term" value="F:hydrolase activity"/>
    <property type="evidence" value="ECO:0007669"/>
    <property type="project" value="UniProtKB-KW"/>
</dbReference>
<keyword evidence="4" id="KW-1185">Reference proteome</keyword>
<dbReference type="InterPro" id="IPR036526">
    <property type="entry name" value="C-N_Hydrolase_sf"/>
</dbReference>
<dbReference type="PROSITE" id="PS50263">
    <property type="entry name" value="CN_HYDROLASE"/>
    <property type="match status" value="1"/>
</dbReference>
<dbReference type="SUPFAM" id="SSF56317">
    <property type="entry name" value="Carbon-nitrogen hydrolase"/>
    <property type="match status" value="1"/>
</dbReference>
<proteinExistence type="inferred from homology"/>
<evidence type="ECO:0000313" key="3">
    <source>
        <dbReference type="EMBL" id="UUP12067.1"/>
    </source>
</evidence>
<evidence type="ECO:0000259" key="2">
    <source>
        <dbReference type="PROSITE" id="PS50263"/>
    </source>
</evidence>